<feature type="signal peptide" evidence="7">
    <location>
        <begin position="1"/>
        <end position="15"/>
    </location>
</feature>
<feature type="transmembrane region" description="Helical" evidence="6">
    <location>
        <begin position="657"/>
        <end position="675"/>
    </location>
</feature>
<dbReference type="EMBL" id="HBEP01021019">
    <property type="protein sequence ID" value="CAD8491887.1"/>
    <property type="molecule type" value="Transcribed_RNA"/>
</dbReference>
<dbReference type="GO" id="GO:0005886">
    <property type="term" value="C:plasma membrane"/>
    <property type="evidence" value="ECO:0007669"/>
    <property type="project" value="TreeGrafter"/>
</dbReference>
<dbReference type="PANTHER" id="PTHR11453:SF127">
    <property type="entry name" value="SOLUTE CARRIER FAMILY 4 MEMBER 11"/>
    <property type="match status" value="1"/>
</dbReference>
<dbReference type="InterPro" id="IPR002048">
    <property type="entry name" value="EF_hand_dom"/>
</dbReference>
<accession>A0A7S0HK96</accession>
<feature type="transmembrane region" description="Helical" evidence="6">
    <location>
        <begin position="397"/>
        <end position="420"/>
    </location>
</feature>
<dbReference type="PROSITE" id="PS00018">
    <property type="entry name" value="EF_HAND_1"/>
    <property type="match status" value="1"/>
</dbReference>
<feature type="domain" description="EF-hand" evidence="8">
    <location>
        <begin position="450"/>
        <end position="485"/>
    </location>
</feature>
<evidence type="ECO:0000256" key="6">
    <source>
        <dbReference type="SAM" id="Phobius"/>
    </source>
</evidence>
<organism evidence="9">
    <name type="scientific">Phaeocystis antarctica</name>
    <dbReference type="NCBI Taxonomy" id="33657"/>
    <lineage>
        <taxon>Eukaryota</taxon>
        <taxon>Haptista</taxon>
        <taxon>Haptophyta</taxon>
        <taxon>Prymnesiophyceae</taxon>
        <taxon>Phaeocystales</taxon>
        <taxon>Phaeocystaceae</taxon>
        <taxon>Phaeocystis</taxon>
    </lineage>
</organism>
<gene>
    <name evidence="9" type="ORF">PANT1444_LOCUS11810</name>
</gene>
<feature type="transmembrane region" description="Helical" evidence="6">
    <location>
        <begin position="111"/>
        <end position="131"/>
    </location>
</feature>
<dbReference type="Pfam" id="PF00955">
    <property type="entry name" value="HCO3_cotransp"/>
    <property type="match status" value="3"/>
</dbReference>
<keyword evidence="7" id="KW-0732">Signal</keyword>
<feature type="transmembrane region" description="Helical" evidence="6">
    <location>
        <begin position="224"/>
        <end position="245"/>
    </location>
</feature>
<dbReference type="Gene3D" id="1.10.287.570">
    <property type="entry name" value="Helical hairpin bin"/>
    <property type="match status" value="1"/>
</dbReference>
<protein>
    <recommendedName>
        <fullName evidence="8">EF-hand domain-containing protein</fullName>
    </recommendedName>
</protein>
<dbReference type="GO" id="GO:0005452">
    <property type="term" value="F:solute:inorganic anion antiporter activity"/>
    <property type="evidence" value="ECO:0007669"/>
    <property type="project" value="InterPro"/>
</dbReference>
<evidence type="ECO:0000259" key="8">
    <source>
        <dbReference type="PROSITE" id="PS50222"/>
    </source>
</evidence>
<sequence length="720" mass="77536">MRLRLLLVLGGLVEGDAFVRGGSQLPRLRRQLHSGSSGARARALPPTMKMVEDIVSLPRRYERWPLGDAQANPTNVQRPFSGLRGDIALRLPTYLDDWRAGLQGKTVGATLFLYFACLAPVVAFGGALQLATSGSIGIIECIISRGVCGMAYAVLAGQPMTFIGPTGLTLTFTTALYAWAAPRGVPFLPMYAWVGLWTSGFLLTAACTNLAGLIRYCTRFTEEVFNSFLGSTYIWAACSALFGQLRVAALATAAGTASAGLASSSALLSFVLAGLTLGLCQASSDLSTSRYFTERARSFVADFGPALSVALVSMFSASRVVRMLADVPRLGLPTGVITLGRPLLVNLFALPMKYRLLAALPAVFLAILFFLDQNITVRTVNSPVNKLLPRPTYHLDLFILGLLTAATSLCGLPWMCAATVESINHVRSMTVYKKPAQTEDLVSPAELDERELADLRMMFDSLDEGKKGSISSDKLVSLLRSRSLLEGELLTTAEAARQAAGVLQRFDQSGDGKLQFPEFVSLCVASAKGEQVMPNPNLDNDDENNDDVEISVVETRLSGFLVHAMVLGTLSCVSSLRVVPIAVVNGVFLYLGRKVMQGNQFLQRLRALAVPLPLDLDTKSPAERSILVLGRDAAMTFTGLQLACLATLWALKLTPGLGMVFPAAIGALMFMRAQLLPRVFTRRQLGVIDTPIWNIRRTEEEAAASLATAKNATAVQNQES</sequence>
<feature type="transmembrane region" description="Helical" evidence="6">
    <location>
        <begin position="356"/>
        <end position="377"/>
    </location>
</feature>
<dbReference type="AlphaFoldDB" id="A0A7S0HK96"/>
<evidence type="ECO:0000313" key="9">
    <source>
        <dbReference type="EMBL" id="CAD8491887.1"/>
    </source>
</evidence>
<dbReference type="InterPro" id="IPR018247">
    <property type="entry name" value="EF_Hand_1_Ca_BS"/>
</dbReference>
<name>A0A7S0HK96_9EUKA</name>
<dbReference type="GO" id="GO:0050801">
    <property type="term" value="P:monoatomic ion homeostasis"/>
    <property type="evidence" value="ECO:0007669"/>
    <property type="project" value="TreeGrafter"/>
</dbReference>
<dbReference type="PANTHER" id="PTHR11453">
    <property type="entry name" value="ANION EXCHANGE PROTEIN"/>
    <property type="match status" value="1"/>
</dbReference>
<dbReference type="InterPro" id="IPR011992">
    <property type="entry name" value="EF-hand-dom_pair"/>
</dbReference>
<dbReference type="PRINTS" id="PR01231">
    <property type="entry name" value="HCO3TRNSPORT"/>
</dbReference>
<evidence type="ECO:0000256" key="7">
    <source>
        <dbReference type="SAM" id="SignalP"/>
    </source>
</evidence>
<evidence type="ECO:0000256" key="3">
    <source>
        <dbReference type="ARBA" id="ARBA00022837"/>
    </source>
</evidence>
<feature type="chain" id="PRO_5031309469" description="EF-hand domain-containing protein" evidence="7">
    <location>
        <begin position="16"/>
        <end position="720"/>
    </location>
</feature>
<dbReference type="GO" id="GO:0006820">
    <property type="term" value="P:monoatomic anion transport"/>
    <property type="evidence" value="ECO:0007669"/>
    <property type="project" value="InterPro"/>
</dbReference>
<keyword evidence="3" id="KW-0106">Calcium</keyword>
<keyword evidence="2 6" id="KW-0812">Transmembrane</keyword>
<dbReference type="SUPFAM" id="SSF47473">
    <property type="entry name" value="EF-hand"/>
    <property type="match status" value="1"/>
</dbReference>
<evidence type="ECO:0000256" key="2">
    <source>
        <dbReference type="ARBA" id="ARBA00022692"/>
    </source>
</evidence>
<feature type="transmembrane region" description="Helical" evidence="6">
    <location>
        <begin position="330"/>
        <end position="349"/>
    </location>
</feature>
<feature type="transmembrane region" description="Helical" evidence="6">
    <location>
        <begin position="299"/>
        <end position="318"/>
    </location>
</feature>
<feature type="transmembrane region" description="Helical" evidence="6">
    <location>
        <begin position="191"/>
        <end position="212"/>
    </location>
</feature>
<feature type="transmembrane region" description="Helical" evidence="6">
    <location>
        <begin position="257"/>
        <end position="279"/>
    </location>
</feature>
<dbReference type="Pfam" id="PF13499">
    <property type="entry name" value="EF-hand_7"/>
    <property type="match status" value="1"/>
</dbReference>
<feature type="domain" description="EF-hand" evidence="8">
    <location>
        <begin position="494"/>
        <end position="529"/>
    </location>
</feature>
<evidence type="ECO:0000256" key="1">
    <source>
        <dbReference type="ARBA" id="ARBA00004141"/>
    </source>
</evidence>
<comment type="subcellular location">
    <subcellularLocation>
        <location evidence="1">Membrane</location>
        <topology evidence="1">Multi-pass membrane protein</topology>
    </subcellularLocation>
</comment>
<dbReference type="InterPro" id="IPR003020">
    <property type="entry name" value="HCO3_transpt_euk"/>
</dbReference>
<dbReference type="GO" id="GO:0005509">
    <property type="term" value="F:calcium ion binding"/>
    <property type="evidence" value="ECO:0007669"/>
    <property type="project" value="InterPro"/>
</dbReference>
<dbReference type="PROSITE" id="PS50222">
    <property type="entry name" value="EF_HAND_2"/>
    <property type="match status" value="2"/>
</dbReference>
<evidence type="ECO:0000256" key="4">
    <source>
        <dbReference type="ARBA" id="ARBA00022989"/>
    </source>
</evidence>
<proteinExistence type="predicted"/>
<keyword evidence="4 6" id="KW-1133">Transmembrane helix</keyword>
<keyword evidence="5 6" id="KW-0472">Membrane</keyword>
<evidence type="ECO:0000256" key="5">
    <source>
        <dbReference type="ARBA" id="ARBA00023136"/>
    </source>
</evidence>
<feature type="transmembrane region" description="Helical" evidence="6">
    <location>
        <begin position="152"/>
        <end position="179"/>
    </location>
</feature>
<reference evidence="9" key="1">
    <citation type="submission" date="2021-01" db="EMBL/GenBank/DDBJ databases">
        <authorList>
            <person name="Corre E."/>
            <person name="Pelletier E."/>
            <person name="Niang G."/>
            <person name="Scheremetjew M."/>
            <person name="Finn R."/>
            <person name="Kale V."/>
            <person name="Holt S."/>
            <person name="Cochrane G."/>
            <person name="Meng A."/>
            <person name="Brown T."/>
            <person name="Cohen L."/>
        </authorList>
    </citation>
    <scope>NUCLEOTIDE SEQUENCE</scope>
    <source>
        <strain evidence="9">CCMP1374</strain>
    </source>
</reference>
<dbReference type="InterPro" id="IPR011531">
    <property type="entry name" value="HCO3_transpt-like_TM_dom"/>
</dbReference>
<dbReference type="Gene3D" id="1.10.238.10">
    <property type="entry name" value="EF-hand"/>
    <property type="match status" value="1"/>
</dbReference>